<evidence type="ECO:0008006" key="4">
    <source>
        <dbReference type="Google" id="ProtNLM"/>
    </source>
</evidence>
<feature type="compositionally biased region" description="Polar residues" evidence="1">
    <location>
        <begin position="9"/>
        <end position="21"/>
    </location>
</feature>
<dbReference type="EMBL" id="CP162511">
    <property type="protein sequence ID" value="XDI06828.1"/>
    <property type="molecule type" value="Genomic_DNA"/>
</dbReference>
<evidence type="ECO:0000256" key="1">
    <source>
        <dbReference type="SAM" id="MobiDB-lite"/>
    </source>
</evidence>
<evidence type="ECO:0000313" key="3">
    <source>
        <dbReference type="EMBL" id="XDI06828.1"/>
    </source>
</evidence>
<gene>
    <name evidence="3" type="ORF">ABFY20_06920</name>
</gene>
<dbReference type="AlphaFoldDB" id="A0AB39BKZ9"/>
<proteinExistence type="predicted"/>
<dbReference type="RefSeq" id="WP_368499206.1">
    <property type="nucleotide sequence ID" value="NZ_CP162511.1"/>
</dbReference>
<accession>A0AB39BKZ9</accession>
<evidence type="ECO:0000256" key="2">
    <source>
        <dbReference type="SAM" id="Phobius"/>
    </source>
</evidence>
<keyword evidence="2" id="KW-1133">Transmembrane helix</keyword>
<keyword evidence="2" id="KW-0472">Membrane</keyword>
<keyword evidence="2" id="KW-0812">Transmembrane</keyword>
<sequence>MSGGEMVPTQPQTALAPTSTESPRRRRLVVVTAISAAAYAVFSQASMGRCPGGGSDATGLGEGCISVTLSPSPLVFLAMASILLVALARIARRASDASVAERLGDRAAAAIGLLAVVSLAVCYLWWATDPTAGWSPGEPFSTLLPFPFASVDIEITR</sequence>
<protein>
    <recommendedName>
        <fullName evidence="4">Cell division protein FtsK</fullName>
    </recommendedName>
</protein>
<name>A0AB39BKZ9_9MICO</name>
<organism evidence="3">
    <name type="scientific">Herbiconiux sp. A18JL235</name>
    <dbReference type="NCBI Taxonomy" id="3152363"/>
    <lineage>
        <taxon>Bacteria</taxon>
        <taxon>Bacillati</taxon>
        <taxon>Actinomycetota</taxon>
        <taxon>Actinomycetes</taxon>
        <taxon>Micrococcales</taxon>
        <taxon>Microbacteriaceae</taxon>
        <taxon>Herbiconiux</taxon>
    </lineage>
</organism>
<feature type="transmembrane region" description="Helical" evidence="2">
    <location>
        <begin position="107"/>
        <end position="126"/>
    </location>
</feature>
<feature type="region of interest" description="Disordered" evidence="1">
    <location>
        <begin position="1"/>
        <end position="21"/>
    </location>
</feature>
<reference evidence="3" key="1">
    <citation type="submission" date="2024-05" db="EMBL/GenBank/DDBJ databases">
        <title>Herbiconiux sp. A18JL235.</title>
        <authorList>
            <person name="Zhang G."/>
        </authorList>
    </citation>
    <scope>NUCLEOTIDE SEQUENCE</scope>
    <source>
        <strain evidence="3">A18JL235</strain>
    </source>
</reference>
<feature type="transmembrane region" description="Helical" evidence="2">
    <location>
        <begin position="28"/>
        <end position="45"/>
    </location>
</feature>
<feature type="transmembrane region" description="Helical" evidence="2">
    <location>
        <begin position="65"/>
        <end position="87"/>
    </location>
</feature>